<evidence type="ECO:0000256" key="2">
    <source>
        <dbReference type="ARBA" id="ARBA00022837"/>
    </source>
</evidence>
<dbReference type="EMBL" id="LR824540">
    <property type="protein sequence ID" value="CAH1647209.1"/>
    <property type="molecule type" value="Genomic_DNA"/>
</dbReference>
<keyword evidence="3" id="KW-0325">Glycoprotein</keyword>
<dbReference type="Proteomes" id="UP001153321">
    <property type="component" value="Chromosome 9"/>
</dbReference>
<dbReference type="GO" id="GO:0008484">
    <property type="term" value="F:sulfuric ester hydrolase activity"/>
    <property type="evidence" value="ECO:0007669"/>
    <property type="project" value="InterPro"/>
</dbReference>
<dbReference type="AlphaFoldDB" id="A0A9P0IK22"/>
<dbReference type="GO" id="GO:0046872">
    <property type="term" value="F:metal ion binding"/>
    <property type="evidence" value="ECO:0007669"/>
    <property type="project" value="UniProtKB-KW"/>
</dbReference>
<dbReference type="Gene3D" id="3.30.1120.10">
    <property type="match status" value="1"/>
</dbReference>
<sequence>MFEIDDYTGYASITYGDYKLITGKPDENHSGYLGGDLRGVIDSPPSYVDAIANSKVYGALHSIGRTIDTNFLTLRNKTIINCDVSATSICYPSNNTVCLFNIIEDPCETTDLSGTYPELVASMQSLLDVEMTKMIPRILPTVIDPMSAPSLHNFTWDTWID</sequence>
<gene>
    <name evidence="4" type="ORF">SPLIT_LOCUS12560</name>
</gene>
<keyword evidence="5" id="KW-1185">Reference proteome</keyword>
<evidence type="ECO:0000313" key="4">
    <source>
        <dbReference type="EMBL" id="CAH1647209.1"/>
    </source>
</evidence>
<dbReference type="PANTHER" id="PTHR10342:SF274">
    <property type="entry name" value="ARYLSULFATASE B"/>
    <property type="match status" value="1"/>
</dbReference>
<dbReference type="SUPFAM" id="SSF53649">
    <property type="entry name" value="Alkaline phosphatase-like"/>
    <property type="match status" value="1"/>
</dbReference>
<keyword evidence="1" id="KW-0479">Metal-binding</keyword>
<keyword evidence="2" id="KW-0106">Calcium</keyword>
<evidence type="ECO:0000256" key="3">
    <source>
        <dbReference type="ARBA" id="ARBA00023180"/>
    </source>
</evidence>
<accession>A0A9P0IK22</accession>
<dbReference type="InterPro" id="IPR047115">
    <property type="entry name" value="ARSB"/>
</dbReference>
<reference evidence="4" key="1">
    <citation type="submission" date="2022-02" db="EMBL/GenBank/DDBJ databases">
        <authorList>
            <person name="King R."/>
        </authorList>
    </citation>
    <scope>NUCLEOTIDE SEQUENCE</scope>
</reference>
<organism evidence="4 5">
    <name type="scientific">Spodoptera littoralis</name>
    <name type="common">Egyptian cotton leafworm</name>
    <dbReference type="NCBI Taxonomy" id="7109"/>
    <lineage>
        <taxon>Eukaryota</taxon>
        <taxon>Metazoa</taxon>
        <taxon>Ecdysozoa</taxon>
        <taxon>Arthropoda</taxon>
        <taxon>Hexapoda</taxon>
        <taxon>Insecta</taxon>
        <taxon>Pterygota</taxon>
        <taxon>Neoptera</taxon>
        <taxon>Endopterygota</taxon>
        <taxon>Lepidoptera</taxon>
        <taxon>Glossata</taxon>
        <taxon>Ditrysia</taxon>
        <taxon>Noctuoidea</taxon>
        <taxon>Noctuidae</taxon>
        <taxon>Amphipyrinae</taxon>
        <taxon>Spodoptera</taxon>
    </lineage>
</organism>
<dbReference type="InterPro" id="IPR017850">
    <property type="entry name" value="Alkaline_phosphatase_core_sf"/>
</dbReference>
<evidence type="ECO:0000256" key="1">
    <source>
        <dbReference type="ARBA" id="ARBA00022723"/>
    </source>
</evidence>
<protein>
    <submittedName>
        <fullName evidence="4">Uncharacterized protein</fullName>
    </submittedName>
</protein>
<name>A0A9P0IK22_SPOLI</name>
<dbReference type="PANTHER" id="PTHR10342">
    <property type="entry name" value="ARYLSULFATASE"/>
    <property type="match status" value="1"/>
</dbReference>
<evidence type="ECO:0000313" key="5">
    <source>
        <dbReference type="Proteomes" id="UP001153321"/>
    </source>
</evidence>
<proteinExistence type="predicted"/>